<feature type="domain" description="Alcohol dehydrogenase-like C-terminal" evidence="6">
    <location>
        <begin position="153"/>
        <end position="271"/>
    </location>
</feature>
<keyword evidence="3" id="KW-0479">Metal-binding</keyword>
<dbReference type="InterPro" id="IPR011032">
    <property type="entry name" value="GroES-like_sf"/>
</dbReference>
<dbReference type="InterPro" id="IPR036291">
    <property type="entry name" value="NAD(P)-bd_dom_sf"/>
</dbReference>
<dbReference type="SUPFAM" id="SSF50129">
    <property type="entry name" value="GroES-like"/>
    <property type="match status" value="1"/>
</dbReference>
<comment type="caution">
    <text evidence="7">The sequence shown here is derived from an EMBL/GenBank/DDBJ whole genome shotgun (WGS) entry which is preliminary data.</text>
</comment>
<gene>
    <name evidence="7" type="ORF">JCM19240_360</name>
</gene>
<dbReference type="PANTHER" id="PTHR43350:SF19">
    <property type="entry name" value="D-GULOSIDE 3-DEHYDROGENASE"/>
    <property type="match status" value="1"/>
</dbReference>
<dbReference type="PANTHER" id="PTHR43350">
    <property type="entry name" value="NAD-DEPENDENT ALCOHOL DEHYDROGENASE"/>
    <property type="match status" value="1"/>
</dbReference>
<sequence>MRDTYNVKLVGLKDVQLLNEQLDDSNLKSNEAIIKNEMSLISAGTELSRVYGIKKGVEYPLYTGYISVGEVVEKGNELPGIEVGDRVMFNGPHKQFQRFEHNGRNLELILKVDPELTLEQAALVYLASISMNGVAIADVKLGDTAAVFGLGTIGLITAKLLQLAGAKVIAIDPVASRTDDAKRIGIQHVVSCAPEHQESEVMALTNGRGVDIAIDVAGVSPAIETAVNCAAFNGQVILSGSPRAEHQGNVTAILNRIHMRMLTVKGAYNGLYPFYEQEGSRMCVERNMQYIVDCLKDGRLKAEDYISHILSPRDAMQGYQGLMEDRDNYKCVAFDWTQL</sequence>
<evidence type="ECO:0000256" key="3">
    <source>
        <dbReference type="ARBA" id="ARBA00022723"/>
    </source>
</evidence>
<name>A0A090T8G8_9VIBR</name>
<dbReference type="GO" id="GO:0004022">
    <property type="term" value="F:alcohol dehydrogenase (NAD+) activity"/>
    <property type="evidence" value="ECO:0007669"/>
    <property type="project" value="UniProtKB-EC"/>
</dbReference>
<dbReference type="Gene3D" id="3.40.50.720">
    <property type="entry name" value="NAD(P)-binding Rossmann-like Domain"/>
    <property type="match status" value="1"/>
</dbReference>
<dbReference type="Pfam" id="PF00107">
    <property type="entry name" value="ADH_zinc_N"/>
    <property type="match status" value="1"/>
</dbReference>
<reference evidence="7 8" key="1">
    <citation type="submission" date="2014-09" db="EMBL/GenBank/DDBJ databases">
        <title>Vibrio maritimus JCM 19240. (C210) whole genome shotgun sequence.</title>
        <authorList>
            <person name="Sawabe T."/>
            <person name="Meirelles P."/>
            <person name="Nakanishi M."/>
            <person name="Sayaka M."/>
            <person name="Hattori M."/>
            <person name="Ohkuma M."/>
        </authorList>
    </citation>
    <scope>NUCLEOTIDE SEQUENCE [LARGE SCALE GENOMIC DNA]</scope>
    <source>
        <strain evidence="7 8">JCM 19240</strain>
    </source>
</reference>
<evidence type="ECO:0000256" key="1">
    <source>
        <dbReference type="ARBA" id="ARBA00001947"/>
    </source>
</evidence>
<comment type="cofactor">
    <cofactor evidence="1">
        <name>Zn(2+)</name>
        <dbReference type="ChEBI" id="CHEBI:29105"/>
    </cofactor>
</comment>
<organism evidence="7 8">
    <name type="scientific">Vibrio maritimus</name>
    <dbReference type="NCBI Taxonomy" id="990268"/>
    <lineage>
        <taxon>Bacteria</taxon>
        <taxon>Pseudomonadati</taxon>
        <taxon>Pseudomonadota</taxon>
        <taxon>Gammaproteobacteria</taxon>
        <taxon>Vibrionales</taxon>
        <taxon>Vibrionaceae</taxon>
        <taxon>Vibrio</taxon>
    </lineage>
</organism>
<evidence type="ECO:0000313" key="8">
    <source>
        <dbReference type="Proteomes" id="UP000029224"/>
    </source>
</evidence>
<dbReference type="CDD" id="cd08255">
    <property type="entry name" value="2-desacetyl-2-hydroxyethyl_bacteriochlorophyllide_like"/>
    <property type="match status" value="1"/>
</dbReference>
<dbReference type="OrthoDB" id="9773078at2"/>
<dbReference type="EMBL" id="BBMT01000007">
    <property type="protein sequence ID" value="GAL35513.1"/>
    <property type="molecule type" value="Genomic_DNA"/>
</dbReference>
<dbReference type="GO" id="GO:0046872">
    <property type="term" value="F:metal ion binding"/>
    <property type="evidence" value="ECO:0007669"/>
    <property type="project" value="UniProtKB-KW"/>
</dbReference>
<dbReference type="EC" id="1.1.1.1" evidence="7"/>
<evidence type="ECO:0000256" key="5">
    <source>
        <dbReference type="ARBA" id="ARBA00023002"/>
    </source>
</evidence>
<dbReference type="Gene3D" id="3.90.180.10">
    <property type="entry name" value="Medium-chain alcohol dehydrogenases, catalytic domain"/>
    <property type="match status" value="2"/>
</dbReference>
<dbReference type="SUPFAM" id="SSF51735">
    <property type="entry name" value="NAD(P)-binding Rossmann-fold domains"/>
    <property type="match status" value="1"/>
</dbReference>
<keyword evidence="4" id="KW-0862">Zinc</keyword>
<dbReference type="Proteomes" id="UP000029224">
    <property type="component" value="Unassembled WGS sequence"/>
</dbReference>
<reference evidence="7 8" key="2">
    <citation type="submission" date="2014-09" db="EMBL/GenBank/DDBJ databases">
        <authorList>
            <consortium name="NBRP consortium"/>
            <person name="Sawabe T."/>
            <person name="Meirelles P."/>
            <person name="Nakanishi M."/>
            <person name="Sayaka M."/>
            <person name="Hattori M."/>
            <person name="Ohkuma M."/>
        </authorList>
    </citation>
    <scope>NUCLEOTIDE SEQUENCE [LARGE SCALE GENOMIC DNA]</scope>
    <source>
        <strain evidence="7 8">JCM 19240</strain>
    </source>
</reference>
<evidence type="ECO:0000259" key="6">
    <source>
        <dbReference type="Pfam" id="PF00107"/>
    </source>
</evidence>
<dbReference type="AlphaFoldDB" id="A0A090T8G8"/>
<accession>A0A090T8G8</accession>
<proteinExistence type="inferred from homology"/>
<keyword evidence="8" id="KW-1185">Reference proteome</keyword>
<dbReference type="InterPro" id="IPR013149">
    <property type="entry name" value="ADH-like_C"/>
</dbReference>
<comment type="similarity">
    <text evidence="2">Belongs to the zinc-containing alcohol dehydrogenase family.</text>
</comment>
<evidence type="ECO:0000256" key="4">
    <source>
        <dbReference type="ARBA" id="ARBA00022833"/>
    </source>
</evidence>
<evidence type="ECO:0000313" key="7">
    <source>
        <dbReference type="EMBL" id="GAL35513.1"/>
    </source>
</evidence>
<keyword evidence="5 7" id="KW-0560">Oxidoreductase</keyword>
<protein>
    <submittedName>
        <fullName evidence="7">Alcohol dehydrogenase</fullName>
        <ecNumber evidence="7">1.1.1.1</ecNumber>
    </submittedName>
</protein>
<evidence type="ECO:0000256" key="2">
    <source>
        <dbReference type="ARBA" id="ARBA00008072"/>
    </source>
</evidence>